<protein>
    <submittedName>
        <fullName evidence="1">P-loop containing nucleoside triphosphate hydrolase protein</fullName>
    </submittedName>
</protein>
<comment type="caution">
    <text evidence="1">The sequence shown here is derived from an EMBL/GenBank/DDBJ whole genome shotgun (WGS) entry which is preliminary data.</text>
</comment>
<evidence type="ECO:0000313" key="1">
    <source>
        <dbReference type="EMBL" id="KAH7677446.1"/>
    </source>
</evidence>
<gene>
    <name evidence="1" type="ORF">IHE45_07G084800</name>
</gene>
<evidence type="ECO:0000313" key="2">
    <source>
        <dbReference type="Proteomes" id="UP000827976"/>
    </source>
</evidence>
<sequence>MTIEAVLSTTLALIIKLSASQALQNLRPICGVADELEKLRRALYSIQSVIGDAEERQLKDKAVKSWLTELKHVAYEADNILDEVNTLVLRRSSDILNQMKNKVSDLFSLDNPILFRLLLGSKLRNVLKKIDGIMIEMHKFNLTVGTQLPQRNRPQTHSFIIESDVIGRDEDREHIVNMLTTNFSDDKMLVVCVVGMMGLGKTTLAQLVYGDLHVQKHFELRIWICASDDFDLEKIAKRIIESATGKQCDLANMELLQQQLRTLVEAKRYLLVLDDVWNEDSHKWEELKNLLVCGDHSSRILITTRKEQCSTVMDADMVYHPKCLSEDSSWVLFEKSVFGRNAEKQPFMEKIGRSIVRRCRGLPFTVKALGSLMRFKKEEREWLSVVESEIWELESVEDGIIPALWLSYNDMPSHLKKCFALCAIFPKDYEIEKETLIQLWMANGFIQYQAETDMEIKGHEIFNELVWRSFLQDVKEVRNHTSYSQTVITTCKMHDLMHKFAQLVMSDECFPELGCVELKTIPKGIRHLQVSANASSFLSDRHRSIGTILFPNRFSRVVKKLEFLRVLDLQLSKIDKFPAWIRNLRHLRYLDLSQTSIPKLPEEICMLVNLQTLKLNFCHRLTELPKSIVFMCNLRHLHIDNCLELRSMPTGLSQLQSLRTITKYVVNSSTGSDIRELQQLNLGGRLALYNLHQVRDAVIAKEANLDSKPNIISLALCWGASDYQSYYAEEPAENAEGVLEALKPHYGVKMLSIAHYPGVAFPLWLRDVKEFRNLQEVHLEDCKGCLQLPPLDQLPLLEVLHLRQMEGIRHISNNSKSSAVHAFPALKNLVLNNMRNLEGWFAYEELEAVQSFFPSLILLNIDECPKLKTMPYIPTLQELLIVRSSNETDTSFFSGQRAYFKQLKSLNKLTIERCEELALMLGDEEETRAMSISLQNITICYCNQFVSIPGIWNLPFVKHLEIYGCSTLVSWPFMILQGLKSLKTLCISLCKNFTGLSSEMHSSLEDGYLPCLEVLDLLYCDALLELPECLTLRLNVISCPCIKSLNAAPKCLTELHVQNCWELVSLSKDVGHLSSLKHIELNDCPKLRTLPEGMQGLTSLQLLHVEKCSSLEAFPEGLQQLLHQLKGLTIRDCAELERRCKPGGEYSHLVSEIRSTDIGNTGPKRSTPKQASDPR</sequence>
<name>A0ACB7VSJ8_DIOAL</name>
<proteinExistence type="predicted"/>
<dbReference type="Proteomes" id="UP000827976">
    <property type="component" value="Chromosome 7"/>
</dbReference>
<dbReference type="EMBL" id="CM037017">
    <property type="protein sequence ID" value="KAH7677446.1"/>
    <property type="molecule type" value="Genomic_DNA"/>
</dbReference>
<accession>A0ACB7VSJ8</accession>
<keyword evidence="2" id="KW-1185">Reference proteome</keyword>
<keyword evidence="1" id="KW-0378">Hydrolase</keyword>
<organism evidence="1 2">
    <name type="scientific">Dioscorea alata</name>
    <name type="common">Purple yam</name>
    <dbReference type="NCBI Taxonomy" id="55571"/>
    <lineage>
        <taxon>Eukaryota</taxon>
        <taxon>Viridiplantae</taxon>
        <taxon>Streptophyta</taxon>
        <taxon>Embryophyta</taxon>
        <taxon>Tracheophyta</taxon>
        <taxon>Spermatophyta</taxon>
        <taxon>Magnoliopsida</taxon>
        <taxon>Liliopsida</taxon>
        <taxon>Dioscoreales</taxon>
        <taxon>Dioscoreaceae</taxon>
        <taxon>Dioscorea</taxon>
    </lineage>
</organism>
<reference evidence="2" key="1">
    <citation type="journal article" date="2022" name="Nat. Commun.">
        <title>Chromosome evolution and the genetic basis of agronomically important traits in greater yam.</title>
        <authorList>
            <person name="Bredeson J.V."/>
            <person name="Lyons J.B."/>
            <person name="Oniyinde I.O."/>
            <person name="Okereke N.R."/>
            <person name="Kolade O."/>
            <person name="Nnabue I."/>
            <person name="Nwadili C.O."/>
            <person name="Hribova E."/>
            <person name="Parker M."/>
            <person name="Nwogha J."/>
            <person name="Shu S."/>
            <person name="Carlson J."/>
            <person name="Kariba R."/>
            <person name="Muthemba S."/>
            <person name="Knop K."/>
            <person name="Barton G.J."/>
            <person name="Sherwood A.V."/>
            <person name="Lopez-Montes A."/>
            <person name="Asiedu R."/>
            <person name="Jamnadass R."/>
            <person name="Muchugi A."/>
            <person name="Goodstein D."/>
            <person name="Egesi C.N."/>
            <person name="Featherston J."/>
            <person name="Asfaw A."/>
            <person name="Simpson G.G."/>
            <person name="Dolezel J."/>
            <person name="Hendre P.S."/>
            <person name="Van Deynze A."/>
            <person name="Kumar P.L."/>
            <person name="Obidiegwu J.E."/>
            <person name="Bhattacharjee R."/>
            <person name="Rokhsar D.S."/>
        </authorList>
    </citation>
    <scope>NUCLEOTIDE SEQUENCE [LARGE SCALE GENOMIC DNA]</scope>
    <source>
        <strain evidence="2">cv. TDa95/00328</strain>
    </source>
</reference>